<dbReference type="InterPro" id="IPR025161">
    <property type="entry name" value="IS402-like_dom"/>
</dbReference>
<dbReference type="Proteomes" id="UP001304298">
    <property type="component" value="Unassembled WGS sequence"/>
</dbReference>
<feature type="compositionally biased region" description="Basic residues" evidence="1">
    <location>
        <begin position="127"/>
        <end position="140"/>
    </location>
</feature>
<reference evidence="3 4" key="1">
    <citation type="submission" date="2023-12" db="EMBL/GenBank/DDBJ databases">
        <title>Amycolatopsis sp. V23-08.</title>
        <authorList>
            <person name="Somphong A."/>
        </authorList>
    </citation>
    <scope>NUCLEOTIDE SEQUENCE [LARGE SCALE GENOMIC DNA]</scope>
    <source>
        <strain evidence="3 4">V23-08</strain>
    </source>
</reference>
<evidence type="ECO:0000313" key="4">
    <source>
        <dbReference type="Proteomes" id="UP001304298"/>
    </source>
</evidence>
<proteinExistence type="predicted"/>
<keyword evidence="4" id="KW-1185">Reference proteome</keyword>
<dbReference type="PANTHER" id="PTHR30007">
    <property type="entry name" value="PHP DOMAIN PROTEIN"/>
    <property type="match status" value="1"/>
</dbReference>
<accession>A0ABU5RLS4</accession>
<feature type="compositionally biased region" description="Low complexity" evidence="1">
    <location>
        <begin position="141"/>
        <end position="151"/>
    </location>
</feature>
<evidence type="ECO:0000313" key="3">
    <source>
        <dbReference type="EMBL" id="MEA5366504.1"/>
    </source>
</evidence>
<dbReference type="Pfam" id="PF13340">
    <property type="entry name" value="DUF4096"/>
    <property type="match status" value="1"/>
</dbReference>
<sequence length="158" mass="18166">MSSVSPRRRRYPSDRTEAEWALLLPLLPRRVDWRGGRKGLGGRPEKHCRRIVVDAIRYLVKEGITWRALPADFPPWSTVYKYFQRWADLLALDDLHDRVRMTDDRPPWPTAAIIDSQSVKAAETVRDRHRRLGPGPRRRPPAAAAAGQPVRPHQPDLG</sequence>
<gene>
    <name evidence="3" type="ORF">VA596_43730</name>
</gene>
<organism evidence="3 4">
    <name type="scientific">Amycolatopsis heterodermiae</name>
    <dbReference type="NCBI Taxonomy" id="3110235"/>
    <lineage>
        <taxon>Bacteria</taxon>
        <taxon>Bacillati</taxon>
        <taxon>Actinomycetota</taxon>
        <taxon>Actinomycetes</taxon>
        <taxon>Pseudonocardiales</taxon>
        <taxon>Pseudonocardiaceae</taxon>
        <taxon>Amycolatopsis</taxon>
    </lineage>
</organism>
<evidence type="ECO:0000259" key="2">
    <source>
        <dbReference type="Pfam" id="PF13340"/>
    </source>
</evidence>
<comment type="caution">
    <text evidence="3">The sequence shown here is derived from an EMBL/GenBank/DDBJ whole genome shotgun (WGS) entry which is preliminary data.</text>
</comment>
<dbReference type="PANTHER" id="PTHR30007:SF0">
    <property type="entry name" value="TRANSPOSASE"/>
    <property type="match status" value="1"/>
</dbReference>
<dbReference type="EMBL" id="JAYFSI010000016">
    <property type="protein sequence ID" value="MEA5366504.1"/>
    <property type="molecule type" value="Genomic_DNA"/>
</dbReference>
<name>A0ABU5RLS4_9PSEU</name>
<dbReference type="RefSeq" id="WP_323335786.1">
    <property type="nucleotide sequence ID" value="NZ_JAYFSI010000016.1"/>
</dbReference>
<feature type="domain" description="Insertion element IS402-like" evidence="2">
    <location>
        <begin position="16"/>
        <end position="93"/>
    </location>
</feature>
<evidence type="ECO:0000256" key="1">
    <source>
        <dbReference type="SAM" id="MobiDB-lite"/>
    </source>
</evidence>
<protein>
    <submittedName>
        <fullName evidence="3">Transposase</fullName>
    </submittedName>
</protein>
<feature type="region of interest" description="Disordered" evidence="1">
    <location>
        <begin position="119"/>
        <end position="158"/>
    </location>
</feature>